<evidence type="ECO:0000256" key="4">
    <source>
        <dbReference type="ARBA" id="ARBA00022989"/>
    </source>
</evidence>
<sequence length="283" mass="28991">MSRCYALMKCLLIFFNIIFLLVGLGACSFAGWALWEGAGGGGAGRAGLSCVAAWGAVLALGAAGTLRGVGGEGGAGSVCALRVGLALLALACAAEAAAAAWGAAHAPQLRHALRDRLRDTVAHDYGLVHSRTHMLDAIQHGLSLSILSEETQSSDVRGWFPQLQCCGAESVRDWQQSAWAGGERRAALDLSVSAPAAYYWVPASCCATEEAWECEAARRVAAASRGAAGLYEAGCGARVLAALERGARAPLAAAAALLAAHVLALLLALALAAKPRPRAGYKA</sequence>
<evidence type="ECO:0000313" key="8">
    <source>
        <dbReference type="Proteomes" id="UP000837857"/>
    </source>
</evidence>
<dbReference type="PIRSF" id="PIRSF002419">
    <property type="entry name" value="Tetraspanin"/>
    <property type="match status" value="1"/>
</dbReference>
<evidence type="ECO:0000256" key="6">
    <source>
        <dbReference type="RuleBase" id="RU361218"/>
    </source>
</evidence>
<dbReference type="PANTHER" id="PTHR19282">
    <property type="entry name" value="TETRASPANIN"/>
    <property type="match status" value="1"/>
</dbReference>
<dbReference type="Pfam" id="PF00335">
    <property type="entry name" value="Tetraspanin"/>
    <property type="match status" value="1"/>
</dbReference>
<evidence type="ECO:0000313" key="7">
    <source>
        <dbReference type="EMBL" id="CAH2046648.1"/>
    </source>
</evidence>
<feature type="transmembrane region" description="Helical" evidence="6">
    <location>
        <begin position="251"/>
        <end position="273"/>
    </location>
</feature>
<organism evidence="7 8">
    <name type="scientific">Iphiclides podalirius</name>
    <name type="common">scarce swallowtail</name>
    <dbReference type="NCBI Taxonomy" id="110791"/>
    <lineage>
        <taxon>Eukaryota</taxon>
        <taxon>Metazoa</taxon>
        <taxon>Ecdysozoa</taxon>
        <taxon>Arthropoda</taxon>
        <taxon>Hexapoda</taxon>
        <taxon>Insecta</taxon>
        <taxon>Pterygota</taxon>
        <taxon>Neoptera</taxon>
        <taxon>Endopterygota</taxon>
        <taxon>Lepidoptera</taxon>
        <taxon>Glossata</taxon>
        <taxon>Ditrysia</taxon>
        <taxon>Papilionoidea</taxon>
        <taxon>Papilionidae</taxon>
        <taxon>Papilioninae</taxon>
        <taxon>Iphiclides</taxon>
    </lineage>
</organism>
<proteinExistence type="inferred from homology"/>
<name>A0ABN8I3W8_9NEOP</name>
<feature type="transmembrane region" description="Helical" evidence="6">
    <location>
        <begin position="78"/>
        <end position="104"/>
    </location>
</feature>
<dbReference type="Gene3D" id="1.10.1450.10">
    <property type="entry name" value="Tetraspanin"/>
    <property type="match status" value="1"/>
</dbReference>
<reference evidence="7" key="1">
    <citation type="submission" date="2022-03" db="EMBL/GenBank/DDBJ databases">
        <authorList>
            <person name="Martin H S."/>
        </authorList>
    </citation>
    <scope>NUCLEOTIDE SEQUENCE</scope>
</reference>
<evidence type="ECO:0000256" key="3">
    <source>
        <dbReference type="ARBA" id="ARBA00022692"/>
    </source>
</evidence>
<evidence type="ECO:0000256" key="5">
    <source>
        <dbReference type="ARBA" id="ARBA00023136"/>
    </source>
</evidence>
<keyword evidence="8" id="KW-1185">Reference proteome</keyword>
<dbReference type="InterPro" id="IPR018499">
    <property type="entry name" value="Tetraspanin/Peripherin"/>
</dbReference>
<feature type="non-terminal residue" evidence="7">
    <location>
        <position position="1"/>
    </location>
</feature>
<dbReference type="EMBL" id="OW152829">
    <property type="protein sequence ID" value="CAH2046648.1"/>
    <property type="molecule type" value="Genomic_DNA"/>
</dbReference>
<dbReference type="InterPro" id="IPR008952">
    <property type="entry name" value="Tetraspanin_EC2_sf"/>
</dbReference>
<dbReference type="Proteomes" id="UP000837857">
    <property type="component" value="Chromosome 17"/>
</dbReference>
<evidence type="ECO:0000256" key="2">
    <source>
        <dbReference type="ARBA" id="ARBA00006840"/>
    </source>
</evidence>
<dbReference type="InterPro" id="IPR000301">
    <property type="entry name" value="Tetraspanin_animals"/>
</dbReference>
<keyword evidence="4 6" id="KW-1133">Transmembrane helix</keyword>
<dbReference type="SUPFAM" id="SSF48652">
    <property type="entry name" value="Tetraspanin"/>
    <property type="match status" value="1"/>
</dbReference>
<comment type="similarity">
    <text evidence="2 6">Belongs to the tetraspanin (TM4SF) family.</text>
</comment>
<dbReference type="PROSITE" id="PS51257">
    <property type="entry name" value="PROKAR_LIPOPROTEIN"/>
    <property type="match status" value="1"/>
</dbReference>
<comment type="subcellular location">
    <subcellularLocation>
        <location evidence="1 6">Membrane</location>
        <topology evidence="1 6">Multi-pass membrane protein</topology>
    </subcellularLocation>
</comment>
<keyword evidence="3 6" id="KW-0812">Transmembrane</keyword>
<feature type="transmembrane region" description="Helical" evidence="6">
    <location>
        <begin position="12"/>
        <end position="34"/>
    </location>
</feature>
<feature type="transmembrane region" description="Helical" evidence="6">
    <location>
        <begin position="46"/>
        <end position="66"/>
    </location>
</feature>
<protein>
    <recommendedName>
        <fullName evidence="6">Tetraspanin</fullName>
    </recommendedName>
</protein>
<evidence type="ECO:0000256" key="1">
    <source>
        <dbReference type="ARBA" id="ARBA00004141"/>
    </source>
</evidence>
<gene>
    <name evidence="7" type="ORF">IPOD504_LOCUS5429</name>
</gene>
<keyword evidence="5 6" id="KW-0472">Membrane</keyword>
<accession>A0ABN8I3W8</accession>
<dbReference type="PANTHER" id="PTHR19282:SF551">
    <property type="entry name" value="RE08073P-RELATED"/>
    <property type="match status" value="1"/>
</dbReference>